<reference evidence="2" key="1">
    <citation type="journal article" date="2023" name="Mol. Phylogenet. Evol.">
        <title>Genome-scale phylogeny and comparative genomics of the fungal order Sordariales.</title>
        <authorList>
            <person name="Hensen N."/>
            <person name="Bonometti L."/>
            <person name="Westerberg I."/>
            <person name="Brannstrom I.O."/>
            <person name="Guillou S."/>
            <person name="Cros-Aarteil S."/>
            <person name="Calhoun S."/>
            <person name="Haridas S."/>
            <person name="Kuo A."/>
            <person name="Mondo S."/>
            <person name="Pangilinan J."/>
            <person name="Riley R."/>
            <person name="LaButti K."/>
            <person name="Andreopoulos B."/>
            <person name="Lipzen A."/>
            <person name="Chen C."/>
            <person name="Yan M."/>
            <person name="Daum C."/>
            <person name="Ng V."/>
            <person name="Clum A."/>
            <person name="Steindorff A."/>
            <person name="Ohm R.A."/>
            <person name="Martin F."/>
            <person name="Silar P."/>
            <person name="Natvig D.O."/>
            <person name="Lalanne C."/>
            <person name="Gautier V."/>
            <person name="Ament-Velasquez S.L."/>
            <person name="Kruys A."/>
            <person name="Hutchinson M.I."/>
            <person name="Powell A.J."/>
            <person name="Barry K."/>
            <person name="Miller A.N."/>
            <person name="Grigoriev I.V."/>
            <person name="Debuchy R."/>
            <person name="Gladieux P."/>
            <person name="Hiltunen Thoren M."/>
            <person name="Johannesson H."/>
        </authorList>
    </citation>
    <scope>NUCLEOTIDE SEQUENCE</scope>
    <source>
        <strain evidence="2">CBS 990.96</strain>
    </source>
</reference>
<evidence type="ECO:0000256" key="1">
    <source>
        <dbReference type="SAM" id="SignalP"/>
    </source>
</evidence>
<dbReference type="Proteomes" id="UP001301958">
    <property type="component" value="Unassembled WGS sequence"/>
</dbReference>
<evidence type="ECO:0008006" key="4">
    <source>
        <dbReference type="Google" id="ProtNLM"/>
    </source>
</evidence>
<evidence type="ECO:0000313" key="3">
    <source>
        <dbReference type="Proteomes" id="UP001301958"/>
    </source>
</evidence>
<reference evidence="2" key="2">
    <citation type="submission" date="2023-05" db="EMBL/GenBank/DDBJ databases">
        <authorList>
            <consortium name="Lawrence Berkeley National Laboratory"/>
            <person name="Steindorff A."/>
            <person name="Hensen N."/>
            <person name="Bonometti L."/>
            <person name="Westerberg I."/>
            <person name="Brannstrom I.O."/>
            <person name="Guillou S."/>
            <person name="Cros-Aarteil S."/>
            <person name="Calhoun S."/>
            <person name="Haridas S."/>
            <person name="Kuo A."/>
            <person name="Mondo S."/>
            <person name="Pangilinan J."/>
            <person name="Riley R."/>
            <person name="Labutti K."/>
            <person name="Andreopoulos B."/>
            <person name="Lipzen A."/>
            <person name="Chen C."/>
            <person name="Yanf M."/>
            <person name="Daum C."/>
            <person name="Ng V."/>
            <person name="Clum A."/>
            <person name="Ohm R."/>
            <person name="Martin F."/>
            <person name="Silar P."/>
            <person name="Natvig D."/>
            <person name="Lalanne C."/>
            <person name="Gautier V."/>
            <person name="Ament-Velasquez S.L."/>
            <person name="Kruys A."/>
            <person name="Hutchinson M.I."/>
            <person name="Powell A.J."/>
            <person name="Barry K."/>
            <person name="Miller A.N."/>
            <person name="Grigoriev I.V."/>
            <person name="Debuchy R."/>
            <person name="Gladieux P."/>
            <person name="Thoren M.H."/>
            <person name="Johannesson H."/>
        </authorList>
    </citation>
    <scope>NUCLEOTIDE SEQUENCE</scope>
    <source>
        <strain evidence="2">CBS 990.96</strain>
    </source>
</reference>
<proteinExistence type="predicted"/>
<keyword evidence="3" id="KW-1185">Reference proteome</keyword>
<feature type="chain" id="PRO_5042824046" description="Secreted protein" evidence="1">
    <location>
        <begin position="19"/>
        <end position="111"/>
    </location>
</feature>
<evidence type="ECO:0000313" key="2">
    <source>
        <dbReference type="EMBL" id="KAK4224012.1"/>
    </source>
</evidence>
<comment type="caution">
    <text evidence="2">The sequence shown here is derived from an EMBL/GenBank/DDBJ whole genome shotgun (WGS) entry which is preliminary data.</text>
</comment>
<protein>
    <recommendedName>
        <fullName evidence="4">Secreted protein</fullName>
    </recommendedName>
</protein>
<accession>A0AAN7GPW1</accession>
<gene>
    <name evidence="2" type="ORF">QBC38DRAFT_486375</name>
</gene>
<feature type="signal peptide" evidence="1">
    <location>
        <begin position="1"/>
        <end position="18"/>
    </location>
</feature>
<organism evidence="2 3">
    <name type="scientific">Podospora fimiseda</name>
    <dbReference type="NCBI Taxonomy" id="252190"/>
    <lineage>
        <taxon>Eukaryota</taxon>
        <taxon>Fungi</taxon>
        <taxon>Dikarya</taxon>
        <taxon>Ascomycota</taxon>
        <taxon>Pezizomycotina</taxon>
        <taxon>Sordariomycetes</taxon>
        <taxon>Sordariomycetidae</taxon>
        <taxon>Sordariales</taxon>
        <taxon>Podosporaceae</taxon>
        <taxon>Podospora</taxon>
    </lineage>
</organism>
<dbReference type="EMBL" id="MU865406">
    <property type="protein sequence ID" value="KAK4224012.1"/>
    <property type="molecule type" value="Genomic_DNA"/>
</dbReference>
<name>A0AAN7GPW1_9PEZI</name>
<sequence>MMMCNILTLALLATGVIAQSPTPTSTGRPRPRPTVCVLAEGDNGYTIDPFTRPPCVCNCLKVACQLVTHKDPGTVEYLHCVKTPWPSDDNPLSYELIAAFGACTGSTRCIG</sequence>
<keyword evidence="1" id="KW-0732">Signal</keyword>
<dbReference type="AlphaFoldDB" id="A0AAN7GPW1"/>